<keyword evidence="2" id="KW-1185">Reference proteome</keyword>
<gene>
    <name evidence="1" type="ORF">Pfra01_001329700</name>
</gene>
<reference evidence="1" key="1">
    <citation type="submission" date="2023-04" db="EMBL/GenBank/DDBJ databases">
        <title>Phytophthora fragariaefolia NBRC 109709.</title>
        <authorList>
            <person name="Ichikawa N."/>
            <person name="Sato H."/>
            <person name="Tonouchi N."/>
        </authorList>
    </citation>
    <scope>NUCLEOTIDE SEQUENCE</scope>
    <source>
        <strain evidence="1">NBRC 109709</strain>
    </source>
</reference>
<dbReference type="AlphaFoldDB" id="A0A9W7CTW3"/>
<evidence type="ECO:0000313" key="1">
    <source>
        <dbReference type="EMBL" id="GMF41661.1"/>
    </source>
</evidence>
<proteinExistence type="predicted"/>
<protein>
    <submittedName>
        <fullName evidence="1">Unnamed protein product</fullName>
    </submittedName>
</protein>
<evidence type="ECO:0000313" key="2">
    <source>
        <dbReference type="Proteomes" id="UP001165121"/>
    </source>
</evidence>
<dbReference type="Proteomes" id="UP001165121">
    <property type="component" value="Unassembled WGS sequence"/>
</dbReference>
<name>A0A9W7CTW3_9STRA</name>
<sequence>MFQHDSSMIVMSGLPTPMSVEPMQSGQGSTVTHATKTRTDVTVSIDRVRRVEELTFLPTTATSIVNGRSLKLGSPPTETGLVPIWLPQLASPPVDADCVYAFVGESKWLTTQRREDANEMKTMEIEKARNGSIGGGDERMYDEWNGDSSEGWVSMDVVLGTDFMIPAGVRLGLFHATAQLLNEIEIPLIKTQRMVDTREEAPHVPDGPIEVLTIPRHVSRDDRPMRQLPTNETHVLWVQRTKEFIPKVVEFRRGPTASTSDKYLGPTSHVPRGDLPRAEGYVQLGSGSCAFTRPRDADVAAASAAANFREQFLGALGDELVVFPIAAETTRGPFVVLGFANVTDKFGLVDCGASNNFVRLQSLARLDFEEVELPRSLLEVRLATGVVVRTEKKFVDGSYVL</sequence>
<dbReference type="EMBL" id="BSXT01001360">
    <property type="protein sequence ID" value="GMF41661.1"/>
    <property type="molecule type" value="Genomic_DNA"/>
</dbReference>
<organism evidence="1 2">
    <name type="scientific">Phytophthora fragariaefolia</name>
    <dbReference type="NCBI Taxonomy" id="1490495"/>
    <lineage>
        <taxon>Eukaryota</taxon>
        <taxon>Sar</taxon>
        <taxon>Stramenopiles</taxon>
        <taxon>Oomycota</taxon>
        <taxon>Peronosporomycetes</taxon>
        <taxon>Peronosporales</taxon>
        <taxon>Peronosporaceae</taxon>
        <taxon>Phytophthora</taxon>
    </lineage>
</organism>
<accession>A0A9W7CTW3</accession>
<comment type="caution">
    <text evidence="1">The sequence shown here is derived from an EMBL/GenBank/DDBJ whole genome shotgun (WGS) entry which is preliminary data.</text>
</comment>